<dbReference type="EMBL" id="ML996567">
    <property type="protein sequence ID" value="KAF2761228.1"/>
    <property type="molecule type" value="Genomic_DNA"/>
</dbReference>
<organism evidence="2 3">
    <name type="scientific">Pseudovirgaria hyperparasitica</name>
    <dbReference type="NCBI Taxonomy" id="470096"/>
    <lineage>
        <taxon>Eukaryota</taxon>
        <taxon>Fungi</taxon>
        <taxon>Dikarya</taxon>
        <taxon>Ascomycota</taxon>
        <taxon>Pezizomycotina</taxon>
        <taxon>Dothideomycetes</taxon>
        <taxon>Dothideomycetes incertae sedis</taxon>
        <taxon>Acrospermales</taxon>
        <taxon>Acrospermaceae</taxon>
        <taxon>Pseudovirgaria</taxon>
    </lineage>
</organism>
<evidence type="ECO:0000313" key="3">
    <source>
        <dbReference type="Proteomes" id="UP000799437"/>
    </source>
</evidence>
<accession>A0A6A6WEH5</accession>
<reference evidence="2" key="1">
    <citation type="journal article" date="2020" name="Stud. Mycol.">
        <title>101 Dothideomycetes genomes: a test case for predicting lifestyles and emergence of pathogens.</title>
        <authorList>
            <person name="Haridas S."/>
            <person name="Albert R."/>
            <person name="Binder M."/>
            <person name="Bloem J."/>
            <person name="Labutti K."/>
            <person name="Salamov A."/>
            <person name="Andreopoulos B."/>
            <person name="Baker S."/>
            <person name="Barry K."/>
            <person name="Bills G."/>
            <person name="Bluhm B."/>
            <person name="Cannon C."/>
            <person name="Castanera R."/>
            <person name="Culley D."/>
            <person name="Daum C."/>
            <person name="Ezra D."/>
            <person name="Gonzalez J."/>
            <person name="Henrissat B."/>
            <person name="Kuo A."/>
            <person name="Liang C."/>
            <person name="Lipzen A."/>
            <person name="Lutzoni F."/>
            <person name="Magnuson J."/>
            <person name="Mondo S."/>
            <person name="Nolan M."/>
            <person name="Ohm R."/>
            <person name="Pangilinan J."/>
            <person name="Park H.-J."/>
            <person name="Ramirez L."/>
            <person name="Alfaro M."/>
            <person name="Sun H."/>
            <person name="Tritt A."/>
            <person name="Yoshinaga Y."/>
            <person name="Zwiers L.-H."/>
            <person name="Turgeon B."/>
            <person name="Goodwin S."/>
            <person name="Spatafora J."/>
            <person name="Crous P."/>
            <person name="Grigoriev I."/>
        </authorList>
    </citation>
    <scope>NUCLEOTIDE SEQUENCE</scope>
    <source>
        <strain evidence="2">CBS 121739</strain>
    </source>
</reference>
<feature type="signal peptide" evidence="1">
    <location>
        <begin position="1"/>
        <end position="21"/>
    </location>
</feature>
<feature type="chain" id="PRO_5025427418" description="Secreted protein" evidence="1">
    <location>
        <begin position="22"/>
        <end position="86"/>
    </location>
</feature>
<dbReference type="GeneID" id="54481276"/>
<evidence type="ECO:0000313" key="2">
    <source>
        <dbReference type="EMBL" id="KAF2761228.1"/>
    </source>
</evidence>
<keyword evidence="3" id="KW-1185">Reference proteome</keyword>
<evidence type="ECO:0008006" key="4">
    <source>
        <dbReference type="Google" id="ProtNLM"/>
    </source>
</evidence>
<dbReference type="RefSeq" id="XP_033603679.1">
    <property type="nucleotide sequence ID" value="XM_033740222.1"/>
</dbReference>
<keyword evidence="1" id="KW-0732">Signal</keyword>
<gene>
    <name evidence="2" type="ORF">EJ05DRAFT_257140</name>
</gene>
<sequence length="86" mass="10089">MSRQAICVFLIIVMLWERSRQVHLAVQLCVMFKGSRIVDFNRTKIRRAWRSAAWLMVTCLSTVRRCLVLPLIVLISIIHPHIRNCT</sequence>
<dbReference type="AlphaFoldDB" id="A0A6A6WEH5"/>
<proteinExistence type="predicted"/>
<protein>
    <recommendedName>
        <fullName evidence="4">Secreted protein</fullName>
    </recommendedName>
</protein>
<name>A0A6A6WEH5_9PEZI</name>
<evidence type="ECO:0000256" key="1">
    <source>
        <dbReference type="SAM" id="SignalP"/>
    </source>
</evidence>
<dbReference type="Proteomes" id="UP000799437">
    <property type="component" value="Unassembled WGS sequence"/>
</dbReference>